<dbReference type="RefSeq" id="WP_368497198.1">
    <property type="nucleotide sequence ID" value="NZ_CP162511.1"/>
</dbReference>
<dbReference type="AlphaFoldDB" id="A0AB39BEH1"/>
<protein>
    <submittedName>
        <fullName evidence="1">Uncharacterized protein</fullName>
    </submittedName>
</protein>
<organism evidence="1">
    <name type="scientific">Herbiconiux sp. A18JL235</name>
    <dbReference type="NCBI Taxonomy" id="3152363"/>
    <lineage>
        <taxon>Bacteria</taxon>
        <taxon>Bacillati</taxon>
        <taxon>Actinomycetota</taxon>
        <taxon>Actinomycetes</taxon>
        <taxon>Micrococcales</taxon>
        <taxon>Microbacteriaceae</taxon>
        <taxon>Herbiconiux</taxon>
    </lineage>
</organism>
<evidence type="ECO:0000313" key="1">
    <source>
        <dbReference type="EMBL" id="XDI04793.1"/>
    </source>
</evidence>
<reference evidence="1" key="1">
    <citation type="submission" date="2024-05" db="EMBL/GenBank/DDBJ databases">
        <title>Herbiconiux sp. A18JL235.</title>
        <authorList>
            <person name="Zhang G."/>
        </authorList>
    </citation>
    <scope>NUCLEOTIDE SEQUENCE</scope>
    <source>
        <strain evidence="1">A18JL235</strain>
    </source>
</reference>
<name>A0AB39BEH1_9MICO</name>
<sequence>MQAPAVSARAVGGPLPVQTLLPVEFRFPLPGTTSTFAIIRWVDVMLDGEPVSRWRAVTYREPRKLIGEGYFVELDDAAAACHALALAQPVRRH</sequence>
<dbReference type="EMBL" id="CP162511">
    <property type="protein sequence ID" value="XDI04793.1"/>
    <property type="molecule type" value="Genomic_DNA"/>
</dbReference>
<accession>A0AB39BEH1</accession>
<proteinExistence type="predicted"/>
<gene>
    <name evidence="1" type="ORF">ABFY20_15830</name>
</gene>